<comment type="similarity">
    <text evidence="1">Belongs to the sigma-70 factor family. ECF subfamily.</text>
</comment>
<dbReference type="AlphaFoldDB" id="F2JXW3"/>
<evidence type="ECO:0000256" key="1">
    <source>
        <dbReference type="ARBA" id="ARBA00010641"/>
    </source>
</evidence>
<dbReference type="Proteomes" id="UP000001062">
    <property type="component" value="Chromosome"/>
</dbReference>
<dbReference type="PANTHER" id="PTHR43133:SF62">
    <property type="entry name" value="RNA POLYMERASE SIGMA FACTOR SIGZ"/>
    <property type="match status" value="1"/>
</dbReference>
<keyword evidence="2" id="KW-0805">Transcription regulation</keyword>
<dbReference type="SUPFAM" id="SSF88659">
    <property type="entry name" value="Sigma3 and sigma4 domains of RNA polymerase sigma factors"/>
    <property type="match status" value="1"/>
</dbReference>
<gene>
    <name evidence="7" type="ordered locus">Marme_0309</name>
</gene>
<keyword evidence="3" id="KW-0731">Sigma factor</keyword>
<dbReference type="Gene3D" id="1.10.1740.10">
    <property type="match status" value="1"/>
</dbReference>
<protein>
    <submittedName>
        <fullName evidence="7">RNA polymerase, sigma-24 subunit, ECF subfamily</fullName>
    </submittedName>
</protein>
<evidence type="ECO:0000313" key="7">
    <source>
        <dbReference type="EMBL" id="ADZ89612.1"/>
    </source>
</evidence>
<dbReference type="GO" id="GO:0016987">
    <property type="term" value="F:sigma factor activity"/>
    <property type="evidence" value="ECO:0007669"/>
    <property type="project" value="UniProtKB-KW"/>
</dbReference>
<dbReference type="Gene3D" id="1.10.10.10">
    <property type="entry name" value="Winged helix-like DNA-binding domain superfamily/Winged helix DNA-binding domain"/>
    <property type="match status" value="1"/>
</dbReference>
<proteinExistence type="inferred from homology"/>
<dbReference type="PANTHER" id="PTHR43133">
    <property type="entry name" value="RNA POLYMERASE ECF-TYPE SIGMA FACTO"/>
    <property type="match status" value="1"/>
</dbReference>
<dbReference type="NCBIfam" id="TIGR02937">
    <property type="entry name" value="sigma70-ECF"/>
    <property type="match status" value="1"/>
</dbReference>
<dbReference type="GO" id="GO:0006352">
    <property type="term" value="P:DNA-templated transcription initiation"/>
    <property type="evidence" value="ECO:0007669"/>
    <property type="project" value="InterPro"/>
</dbReference>
<evidence type="ECO:0000313" key="8">
    <source>
        <dbReference type="Proteomes" id="UP000001062"/>
    </source>
</evidence>
<feature type="domain" description="RNA polymerase sigma factor 70 region 4 type 2" evidence="6">
    <location>
        <begin position="122"/>
        <end position="173"/>
    </location>
</feature>
<dbReference type="InterPro" id="IPR007627">
    <property type="entry name" value="RNA_pol_sigma70_r2"/>
</dbReference>
<dbReference type="EMBL" id="CP002583">
    <property type="protein sequence ID" value="ADZ89612.1"/>
    <property type="molecule type" value="Genomic_DNA"/>
</dbReference>
<sequence>MNNDVWKQQVESCLALIKLRHQPAFEELYKLTSSKLYGLILKMLPDKDIAADILQESYTKIWLQSDRYRTDLGGAWAWVCQLTRNTAIDKIRSIQRQPLIGDDADLQHLATSDSGIWENEKDLSRCLQAIKQEPRTAIIQAYVYGFSHAELAERLQTPLGTLKSWIKRGLKDLQQCLEA</sequence>
<dbReference type="InterPro" id="IPR039425">
    <property type="entry name" value="RNA_pol_sigma-70-like"/>
</dbReference>
<evidence type="ECO:0000256" key="3">
    <source>
        <dbReference type="ARBA" id="ARBA00023082"/>
    </source>
</evidence>
<dbReference type="RefSeq" id="WP_013659518.1">
    <property type="nucleotide sequence ID" value="NC_015276.1"/>
</dbReference>
<dbReference type="GO" id="GO:0003677">
    <property type="term" value="F:DNA binding"/>
    <property type="evidence" value="ECO:0007669"/>
    <property type="project" value="InterPro"/>
</dbReference>
<dbReference type="OrthoDB" id="9784272at2"/>
<evidence type="ECO:0000259" key="5">
    <source>
        <dbReference type="Pfam" id="PF04542"/>
    </source>
</evidence>
<dbReference type="InterPro" id="IPR013324">
    <property type="entry name" value="RNA_pol_sigma_r3/r4-like"/>
</dbReference>
<dbReference type="SUPFAM" id="SSF88946">
    <property type="entry name" value="Sigma2 domain of RNA polymerase sigma factors"/>
    <property type="match status" value="1"/>
</dbReference>
<dbReference type="InterPro" id="IPR014284">
    <property type="entry name" value="RNA_pol_sigma-70_dom"/>
</dbReference>
<evidence type="ECO:0000256" key="4">
    <source>
        <dbReference type="ARBA" id="ARBA00023163"/>
    </source>
</evidence>
<organism evidence="7 8">
    <name type="scientific">Marinomonas mediterranea (strain ATCC 700492 / JCM 21426 / NBRC 103028 / MMB-1)</name>
    <dbReference type="NCBI Taxonomy" id="717774"/>
    <lineage>
        <taxon>Bacteria</taxon>
        <taxon>Pseudomonadati</taxon>
        <taxon>Pseudomonadota</taxon>
        <taxon>Gammaproteobacteria</taxon>
        <taxon>Oceanospirillales</taxon>
        <taxon>Oceanospirillaceae</taxon>
        <taxon>Marinomonas</taxon>
    </lineage>
</organism>
<keyword evidence="8" id="KW-1185">Reference proteome</keyword>
<dbReference type="KEGG" id="mme:Marme_0309"/>
<keyword evidence="4" id="KW-0804">Transcription</keyword>
<dbReference type="InterPro" id="IPR013249">
    <property type="entry name" value="RNA_pol_sigma70_r4_t2"/>
</dbReference>
<dbReference type="Pfam" id="PF04542">
    <property type="entry name" value="Sigma70_r2"/>
    <property type="match status" value="1"/>
</dbReference>
<dbReference type="InterPro" id="IPR036388">
    <property type="entry name" value="WH-like_DNA-bd_sf"/>
</dbReference>
<reference evidence="7 8" key="1">
    <citation type="journal article" date="2012" name="Stand. Genomic Sci.">
        <title>Complete genome sequence of the melanogenic marine bacterium Marinomonas mediterranea type strain (MMB-1(T)).</title>
        <authorList>
            <person name="Lucas-Elio P."/>
            <person name="Goodwin L."/>
            <person name="Woyke T."/>
            <person name="Pitluck S."/>
            <person name="Nolan M."/>
            <person name="Kyrpides N.C."/>
            <person name="Detter J.C."/>
            <person name="Copeland A."/>
            <person name="Teshima H."/>
            <person name="Bruce D."/>
            <person name="Detter C."/>
            <person name="Tapia R."/>
            <person name="Han S."/>
            <person name="Land M.L."/>
            <person name="Ivanova N."/>
            <person name="Mikhailova N."/>
            <person name="Johnston A.W."/>
            <person name="Sanchez-Amat A."/>
        </authorList>
    </citation>
    <scope>NUCLEOTIDE SEQUENCE [LARGE SCALE GENOMIC DNA]</scope>
    <source>
        <strain evidence="8">ATCC 700492 / JCM 21426 / NBRC 103028 / MMB-1</strain>
    </source>
</reference>
<feature type="domain" description="RNA polymerase sigma-70 region 2" evidence="5">
    <location>
        <begin position="28"/>
        <end position="96"/>
    </location>
</feature>
<dbReference type="Pfam" id="PF08281">
    <property type="entry name" value="Sigma70_r4_2"/>
    <property type="match status" value="1"/>
</dbReference>
<evidence type="ECO:0000256" key="2">
    <source>
        <dbReference type="ARBA" id="ARBA00023015"/>
    </source>
</evidence>
<dbReference type="PATRIC" id="fig|717774.3.peg.317"/>
<dbReference type="STRING" id="717774.Marme_0309"/>
<dbReference type="HOGENOM" id="CLU_047691_9_3_6"/>
<name>F2JXW3_MARM1</name>
<evidence type="ECO:0000259" key="6">
    <source>
        <dbReference type="Pfam" id="PF08281"/>
    </source>
</evidence>
<accession>F2JXW3</accession>
<dbReference type="InterPro" id="IPR013325">
    <property type="entry name" value="RNA_pol_sigma_r2"/>
</dbReference>
<dbReference type="eggNOG" id="COG1595">
    <property type="taxonomic scope" value="Bacteria"/>
</dbReference>